<feature type="domain" description="YcxB-like C-terminal" evidence="2">
    <location>
        <begin position="102"/>
        <end position="163"/>
    </location>
</feature>
<evidence type="ECO:0000313" key="4">
    <source>
        <dbReference type="Proteomes" id="UP000184114"/>
    </source>
</evidence>
<organism evidence="3 4">
    <name type="scientific">Tissierella praeacuta DSM 18095</name>
    <dbReference type="NCBI Taxonomy" id="1123404"/>
    <lineage>
        <taxon>Bacteria</taxon>
        <taxon>Bacillati</taxon>
        <taxon>Bacillota</taxon>
        <taxon>Tissierellia</taxon>
        <taxon>Tissierellales</taxon>
        <taxon>Tissierellaceae</taxon>
        <taxon>Tissierella</taxon>
    </lineage>
</organism>
<proteinExistence type="predicted"/>
<dbReference type="GeneID" id="90996477"/>
<reference evidence="4" key="1">
    <citation type="submission" date="2016-11" db="EMBL/GenBank/DDBJ databases">
        <authorList>
            <person name="Varghese N."/>
            <person name="Submissions S."/>
        </authorList>
    </citation>
    <scope>NUCLEOTIDE SEQUENCE [LARGE SCALE GENOMIC DNA]</scope>
    <source>
        <strain evidence="4">DSM 18095</strain>
    </source>
</reference>
<evidence type="ECO:0000256" key="1">
    <source>
        <dbReference type="SAM" id="Phobius"/>
    </source>
</evidence>
<sequence length="175" mass="20938">MDNKLFTVKTSMTKEDYHKFLYIATFRRSKIIIPFIVGFSALISALLAYGEGQFNTMEFFIFWILFIFVSFAAVIFKVERRNKQRIKTDNTGVFNSQDTLDFYEDFLIVKNTAIEGQSKIRYNQLYQVLESKDYFINYFNINQASLIRKKDMDHETIEKLRNLYQKEMGNKYRKI</sequence>
<dbReference type="Proteomes" id="UP000184114">
    <property type="component" value="Unassembled WGS sequence"/>
</dbReference>
<feature type="transmembrane region" description="Helical" evidence="1">
    <location>
        <begin position="60"/>
        <end position="78"/>
    </location>
</feature>
<dbReference type="Pfam" id="PF14317">
    <property type="entry name" value="YcxB"/>
    <property type="match status" value="1"/>
</dbReference>
<accession>A0A1M4TH34</accession>
<feature type="transmembrane region" description="Helical" evidence="1">
    <location>
        <begin position="31"/>
        <end position="48"/>
    </location>
</feature>
<keyword evidence="1" id="KW-0472">Membrane</keyword>
<dbReference type="RefSeq" id="WP_072973119.1">
    <property type="nucleotide sequence ID" value="NZ_FQTY01000002.1"/>
</dbReference>
<protein>
    <submittedName>
        <fullName evidence="3">YcxB-like protein</fullName>
    </submittedName>
</protein>
<evidence type="ECO:0000259" key="2">
    <source>
        <dbReference type="Pfam" id="PF14317"/>
    </source>
</evidence>
<keyword evidence="4" id="KW-1185">Reference proteome</keyword>
<name>A0A1M4TH34_9FIRM</name>
<dbReference type="InterPro" id="IPR025588">
    <property type="entry name" value="YcxB-like_C"/>
</dbReference>
<dbReference type="STRING" id="1123404.SAMN02745784_00673"/>
<gene>
    <name evidence="3" type="ORF">SAMN02745784_00673</name>
</gene>
<dbReference type="AlphaFoldDB" id="A0A1M4TH34"/>
<evidence type="ECO:0000313" key="3">
    <source>
        <dbReference type="EMBL" id="SHE43746.1"/>
    </source>
</evidence>
<keyword evidence="1" id="KW-1133">Transmembrane helix</keyword>
<keyword evidence="1" id="KW-0812">Transmembrane</keyword>
<dbReference type="EMBL" id="FQTY01000002">
    <property type="protein sequence ID" value="SHE43746.1"/>
    <property type="molecule type" value="Genomic_DNA"/>
</dbReference>